<dbReference type="GO" id="GO:0042802">
    <property type="term" value="F:identical protein binding"/>
    <property type="evidence" value="ECO:0007669"/>
    <property type="project" value="TreeGrafter"/>
</dbReference>
<gene>
    <name evidence="2" type="ORF">FYC62_03580</name>
</gene>
<dbReference type="AlphaFoldDB" id="A0A5C0VGV6"/>
<dbReference type="SUPFAM" id="SSF100950">
    <property type="entry name" value="NagB/RpiA/CoA transferase-like"/>
    <property type="match status" value="1"/>
</dbReference>
<keyword evidence="3" id="KW-1185">Reference proteome</keyword>
<dbReference type="InterPro" id="IPR037171">
    <property type="entry name" value="NagB/RpiA_transferase-like"/>
</dbReference>
<dbReference type="Pfam" id="PF01182">
    <property type="entry name" value="Glucosamine_iso"/>
    <property type="match status" value="1"/>
</dbReference>
<dbReference type="EMBL" id="CP043329">
    <property type="protein sequence ID" value="QEK50851.1"/>
    <property type="molecule type" value="Genomic_DNA"/>
</dbReference>
<dbReference type="Proteomes" id="UP000323653">
    <property type="component" value="Chromosome"/>
</dbReference>
<dbReference type="KEGG" id="pej:FYC62_03580"/>
<evidence type="ECO:0000313" key="2">
    <source>
        <dbReference type="EMBL" id="QEK50851.1"/>
    </source>
</evidence>
<dbReference type="GO" id="GO:0004342">
    <property type="term" value="F:glucosamine-6-phosphate deaminase activity"/>
    <property type="evidence" value="ECO:0007669"/>
    <property type="project" value="InterPro"/>
</dbReference>
<evidence type="ECO:0000313" key="3">
    <source>
        <dbReference type="Proteomes" id="UP000323653"/>
    </source>
</evidence>
<feature type="domain" description="Glucosamine/galactosamine-6-phosphate isomerase" evidence="1">
    <location>
        <begin position="15"/>
        <end position="233"/>
    </location>
</feature>
<protein>
    <submittedName>
        <fullName evidence="2">Glucosamine-6-phosphate deaminase</fullName>
    </submittedName>
</protein>
<dbReference type="InterPro" id="IPR006148">
    <property type="entry name" value="Glc/Gal-6P_isomerase"/>
</dbReference>
<dbReference type="GO" id="GO:0005737">
    <property type="term" value="C:cytoplasm"/>
    <property type="evidence" value="ECO:0007669"/>
    <property type="project" value="TreeGrafter"/>
</dbReference>
<dbReference type="CDD" id="cd01399">
    <property type="entry name" value="GlcN6P_deaminase"/>
    <property type="match status" value="1"/>
</dbReference>
<dbReference type="GO" id="GO:0005975">
    <property type="term" value="P:carbohydrate metabolic process"/>
    <property type="evidence" value="ECO:0007669"/>
    <property type="project" value="InterPro"/>
</dbReference>
<evidence type="ECO:0000259" key="1">
    <source>
        <dbReference type="Pfam" id="PF01182"/>
    </source>
</evidence>
<name>A0A5C0VGV6_9SPHI</name>
<sequence length="250" mass="28074">MKFKNNILKTLVLENREELGKTAAIAAATCIQQLLQTKDYVNLIFAAAPSQNEFLSNLLKLSIDWGRINAFHMDEYVGLLEDAPQGFGNFLRRNIFDQVHFKSVHFINGQAVSAQEECARYTKLLQQFPPDMVLMGIGENTHIAFNDPHVADFQDKEIVKVVDLDSACRQQQVNDGCFSSLVEVPLYAITLTVPILVSAPHIFCMVPGEKKSEAVLHTLKSEISEKYPSTILRNHPNVNLFLDKDSAKLL</sequence>
<dbReference type="PANTHER" id="PTHR11280:SF6">
    <property type="entry name" value="GLUCOSAMINE-6-PHOSPHATE ISOMERASE NAGB"/>
    <property type="match status" value="1"/>
</dbReference>
<dbReference type="GO" id="GO:0019262">
    <property type="term" value="P:N-acetylneuraminate catabolic process"/>
    <property type="evidence" value="ECO:0007669"/>
    <property type="project" value="TreeGrafter"/>
</dbReference>
<organism evidence="2 3">
    <name type="scientific">Pedobacter aquae</name>
    <dbReference type="NCBI Taxonomy" id="2605747"/>
    <lineage>
        <taxon>Bacteria</taxon>
        <taxon>Pseudomonadati</taxon>
        <taxon>Bacteroidota</taxon>
        <taxon>Sphingobacteriia</taxon>
        <taxon>Sphingobacteriales</taxon>
        <taxon>Sphingobacteriaceae</taxon>
        <taxon>Pedobacter</taxon>
    </lineage>
</organism>
<dbReference type="GO" id="GO:0006043">
    <property type="term" value="P:glucosamine catabolic process"/>
    <property type="evidence" value="ECO:0007669"/>
    <property type="project" value="TreeGrafter"/>
</dbReference>
<reference evidence="2 3" key="1">
    <citation type="submission" date="2019-08" db="EMBL/GenBank/DDBJ databases">
        <title>Pedobacter sp. nov., isolated from Han river, South Korea.</title>
        <authorList>
            <person name="Lee D.-H."/>
            <person name="Kim Y.-S."/>
            <person name="Hwang E.-M."/>
            <person name="Le Tran T.C."/>
            <person name="Cha C.-J."/>
        </authorList>
    </citation>
    <scope>NUCLEOTIDE SEQUENCE [LARGE SCALE GENOMIC DNA]</scope>
    <source>
        <strain evidence="2 3">CJ43</strain>
    </source>
</reference>
<proteinExistence type="predicted"/>
<dbReference type="PANTHER" id="PTHR11280">
    <property type="entry name" value="GLUCOSAMINE-6-PHOSPHATE ISOMERASE"/>
    <property type="match status" value="1"/>
</dbReference>
<dbReference type="Gene3D" id="3.40.50.1360">
    <property type="match status" value="1"/>
</dbReference>
<dbReference type="InterPro" id="IPR004547">
    <property type="entry name" value="Glucosamine6P_isomerase"/>
</dbReference>
<accession>A0A5C0VGV6</accession>
<dbReference type="GO" id="GO:0006046">
    <property type="term" value="P:N-acetylglucosamine catabolic process"/>
    <property type="evidence" value="ECO:0007669"/>
    <property type="project" value="TreeGrafter"/>
</dbReference>